<dbReference type="Proteomes" id="UP001500457">
    <property type="component" value="Unassembled WGS sequence"/>
</dbReference>
<keyword evidence="3" id="KW-1185">Reference proteome</keyword>
<evidence type="ECO:0000313" key="3">
    <source>
        <dbReference type="Proteomes" id="UP001500457"/>
    </source>
</evidence>
<organism evidence="2 3">
    <name type="scientific">Actinomycetospora straminea</name>
    <dbReference type="NCBI Taxonomy" id="663607"/>
    <lineage>
        <taxon>Bacteria</taxon>
        <taxon>Bacillati</taxon>
        <taxon>Actinomycetota</taxon>
        <taxon>Actinomycetes</taxon>
        <taxon>Pseudonocardiales</taxon>
        <taxon>Pseudonocardiaceae</taxon>
        <taxon>Actinomycetospora</taxon>
    </lineage>
</organism>
<name>A0ABP9DWI5_9PSEU</name>
<reference evidence="3" key="1">
    <citation type="journal article" date="2019" name="Int. J. Syst. Evol. Microbiol.">
        <title>The Global Catalogue of Microorganisms (GCM) 10K type strain sequencing project: providing services to taxonomists for standard genome sequencing and annotation.</title>
        <authorList>
            <consortium name="The Broad Institute Genomics Platform"/>
            <consortium name="The Broad Institute Genome Sequencing Center for Infectious Disease"/>
            <person name="Wu L."/>
            <person name="Ma J."/>
        </authorList>
    </citation>
    <scope>NUCLEOTIDE SEQUENCE [LARGE SCALE GENOMIC DNA]</scope>
    <source>
        <strain evidence="3">JCM 17983</strain>
    </source>
</reference>
<proteinExistence type="predicted"/>
<accession>A0ABP9DWI5</accession>
<evidence type="ECO:0000313" key="2">
    <source>
        <dbReference type="EMBL" id="GAA4862152.1"/>
    </source>
</evidence>
<sequence length="181" mass="18960">MKLGCCSQGVPAEADEEVDLDVRPHVARLDAGRDQSPQEVVDPCLARPVIARPVQRRGELGAVPSTTSDHPGVGAEDRSQGLLRVVGGLAHRGQLLEVRVDLALVPGREDGLDVGEVLVDRRPGDPRGGGDPGHGDGPEPVLVGERPRGVLDRLAHHAAVGLDGLVPELRHAPTVPPIALL</sequence>
<feature type="region of interest" description="Disordered" evidence="1">
    <location>
        <begin position="118"/>
        <end position="144"/>
    </location>
</feature>
<protein>
    <submittedName>
        <fullName evidence="2">Uncharacterized protein</fullName>
    </submittedName>
</protein>
<comment type="caution">
    <text evidence="2">The sequence shown here is derived from an EMBL/GenBank/DDBJ whole genome shotgun (WGS) entry which is preliminary data.</text>
</comment>
<gene>
    <name evidence="2" type="ORF">GCM10023203_07110</name>
</gene>
<dbReference type="EMBL" id="BAABHQ010000001">
    <property type="protein sequence ID" value="GAA4862152.1"/>
    <property type="molecule type" value="Genomic_DNA"/>
</dbReference>
<evidence type="ECO:0000256" key="1">
    <source>
        <dbReference type="SAM" id="MobiDB-lite"/>
    </source>
</evidence>